<comment type="caution">
    <text evidence="2">The sequence shown here is derived from an EMBL/GenBank/DDBJ whole genome shotgun (WGS) entry which is preliminary data.</text>
</comment>
<dbReference type="Proteomes" id="UP000310406">
    <property type="component" value="Unassembled WGS sequence"/>
</dbReference>
<dbReference type="RefSeq" id="WP_136566596.1">
    <property type="nucleotide sequence ID" value="NZ_SNTZ01000004.1"/>
</dbReference>
<evidence type="ECO:0000313" key="3">
    <source>
        <dbReference type="Proteomes" id="UP000310406"/>
    </source>
</evidence>
<evidence type="ECO:0000313" key="2">
    <source>
        <dbReference type="EMBL" id="THV59351.1"/>
    </source>
</evidence>
<accession>A0A4S8RNU8</accession>
<dbReference type="Gene3D" id="3.90.226.10">
    <property type="entry name" value="2-enoyl-CoA Hydratase, Chain A, domain 1"/>
    <property type="match status" value="1"/>
</dbReference>
<dbReference type="InterPro" id="IPR056695">
    <property type="entry name" value="DUF7793"/>
</dbReference>
<gene>
    <name evidence="2" type="ORF">EZV76_11035</name>
</gene>
<reference evidence="2 3" key="1">
    <citation type="submission" date="2019-03" db="EMBL/GenBank/DDBJ databases">
        <title>Muricauda SCR12 sp.nov, a marine bacterium isolated from Pacific Ocean:the Okinawa trough.</title>
        <authorList>
            <person name="Liu L."/>
        </authorList>
    </citation>
    <scope>NUCLEOTIDE SEQUENCE [LARGE SCALE GENOMIC DNA]</scope>
    <source>
        <strain evidence="2 3">SCR12</strain>
    </source>
</reference>
<organism evidence="2 3">
    <name type="scientific">Flagellimonas alvinocaridis</name>
    <dbReference type="NCBI Taxonomy" id="2530200"/>
    <lineage>
        <taxon>Bacteria</taxon>
        <taxon>Pseudomonadati</taxon>
        <taxon>Bacteroidota</taxon>
        <taxon>Flavobacteriia</taxon>
        <taxon>Flavobacteriales</taxon>
        <taxon>Flavobacteriaceae</taxon>
        <taxon>Flagellimonas</taxon>
    </lineage>
</organism>
<evidence type="ECO:0000259" key="1">
    <source>
        <dbReference type="Pfam" id="PF25056"/>
    </source>
</evidence>
<protein>
    <recommendedName>
        <fullName evidence="1">DUF7793 domain-containing protein</fullName>
    </recommendedName>
</protein>
<sequence length="137" mass="15840">MRDRIMERIKINEHDFFWIQDDGILYVKLGSLDVDNKLDDRTAQLYLDAITELSKGTPRPLLIDLRGVKGTFLNTAAHLLSKNFENMSFVISEAYVVNSLSVKLLVQAYKRIYKTKIPYAIFENVSIAKEYSLSYKN</sequence>
<dbReference type="Pfam" id="PF25056">
    <property type="entry name" value="DUF7793"/>
    <property type="match status" value="1"/>
</dbReference>
<dbReference type="AlphaFoldDB" id="A0A4S8RNU8"/>
<dbReference type="EMBL" id="SNTZ01000004">
    <property type="protein sequence ID" value="THV59351.1"/>
    <property type="molecule type" value="Genomic_DNA"/>
</dbReference>
<keyword evidence="3" id="KW-1185">Reference proteome</keyword>
<feature type="domain" description="DUF7793" evidence="1">
    <location>
        <begin position="17"/>
        <end position="135"/>
    </location>
</feature>
<dbReference type="OrthoDB" id="1433063at2"/>
<name>A0A4S8RNU8_9FLAO</name>
<proteinExistence type="predicted"/>